<reference evidence="1" key="1">
    <citation type="submission" date="2017-05" db="UniProtKB">
        <authorList>
            <consortium name="EnsemblMetazoa"/>
        </authorList>
    </citation>
    <scope>IDENTIFICATION</scope>
</reference>
<dbReference type="OrthoDB" id="5967625at2759"/>
<proteinExistence type="predicted"/>
<name>A0A1X7VJR3_AMPQE</name>
<sequence length="194" mass="21575">MDSKSLATVGFVTSHGYLVAGILPTSIAFPCLAMALLETEVTVPDDILFQCFMDSISVHELSIMKDAMSEVKHQLPSFSAVVKDGVLALFSQFNCRQIPTLATIEKMVINLAKYEFLSKPAAAVMVLHKGIPKLHLSFWTKIGVKDLYAIYNTLSVFTAMVQKMVEEAEGRIQSEERILSHRRLQGQAMRAMSY</sequence>
<organism evidence="1">
    <name type="scientific">Amphimedon queenslandica</name>
    <name type="common">Sponge</name>
    <dbReference type="NCBI Taxonomy" id="400682"/>
    <lineage>
        <taxon>Eukaryota</taxon>
        <taxon>Metazoa</taxon>
        <taxon>Porifera</taxon>
        <taxon>Demospongiae</taxon>
        <taxon>Heteroscleromorpha</taxon>
        <taxon>Haplosclerida</taxon>
        <taxon>Niphatidae</taxon>
        <taxon>Amphimedon</taxon>
    </lineage>
</organism>
<evidence type="ECO:0000313" key="1">
    <source>
        <dbReference type="EnsemblMetazoa" id="Aqu2.1.40596_001"/>
    </source>
</evidence>
<dbReference type="AlphaFoldDB" id="A0A1X7VJR3"/>
<dbReference type="EnsemblMetazoa" id="Aqu2.1.40596_001">
    <property type="protein sequence ID" value="Aqu2.1.40596_001"/>
    <property type="gene ID" value="Aqu2.1.40596"/>
</dbReference>
<protein>
    <submittedName>
        <fullName evidence="1">Uncharacterized protein</fullName>
    </submittedName>
</protein>
<accession>A0A1X7VJR3</accession>
<dbReference type="InParanoid" id="A0A1X7VJR3"/>